<dbReference type="AlphaFoldDB" id="A0A090YND4"/>
<reference evidence="1 2" key="1">
    <citation type="submission" date="2014-04" db="EMBL/GenBank/DDBJ databases">
        <authorList>
            <person name="Bishop-Lilly K.A."/>
            <person name="Broomall S.M."/>
            <person name="Chain P.S."/>
            <person name="Chertkov O."/>
            <person name="Coyne S.R."/>
            <person name="Daligault H.E."/>
            <person name="Davenport K.W."/>
            <person name="Erkkila T."/>
            <person name="Frey K.G."/>
            <person name="Gibbons H.S."/>
            <person name="Gu W."/>
            <person name="Jaissle J."/>
            <person name="Johnson S.L."/>
            <person name="Koroleva G.I."/>
            <person name="Ladner J.T."/>
            <person name="Lo C.-C."/>
            <person name="Minogue T.D."/>
            <person name="Munk C."/>
            <person name="Palacios G.F."/>
            <person name="Redden C.L."/>
            <person name="Rosenzweig C.N."/>
            <person name="Scholz M.B."/>
            <person name="Teshima H."/>
            <person name="Xu Y."/>
        </authorList>
    </citation>
    <scope>NUCLEOTIDE SEQUENCE [LARGE SCALE GENOMIC DNA]</scope>
    <source>
        <strain evidence="1 2">BHP</strain>
    </source>
</reference>
<dbReference type="Gene3D" id="3.30.530.20">
    <property type="match status" value="1"/>
</dbReference>
<protein>
    <recommendedName>
        <fullName evidence="3">Polyketide cyclase / dehydrase and lipid transport family protein</fullName>
    </recommendedName>
</protein>
<evidence type="ECO:0000313" key="1">
    <source>
        <dbReference type="EMBL" id="KFM99756.1"/>
    </source>
</evidence>
<sequence length="112" mass="13026">MSFALEIVIQAPIDVVFDYVDNDEKIKEWSTLIVDNYYSSNVDIENPRVGDKYVSVQKIGKKTYEFEVKLLEHDAPFIVSVGGETNQGYSITTYMLEEHEEGTYSTYTYRRF</sequence>
<organism evidence="1 2">
    <name type="scientific">Bacillus clarus</name>
    <dbReference type="NCBI Taxonomy" id="2338372"/>
    <lineage>
        <taxon>Bacteria</taxon>
        <taxon>Bacillati</taxon>
        <taxon>Bacillota</taxon>
        <taxon>Bacilli</taxon>
        <taxon>Bacillales</taxon>
        <taxon>Bacillaceae</taxon>
        <taxon>Bacillus</taxon>
        <taxon>Bacillus cereus group</taxon>
    </lineage>
</organism>
<dbReference type="InterPro" id="IPR023393">
    <property type="entry name" value="START-like_dom_sf"/>
</dbReference>
<dbReference type="EMBL" id="JMQC01000008">
    <property type="protein sequence ID" value="KFM99756.1"/>
    <property type="molecule type" value="Genomic_DNA"/>
</dbReference>
<proteinExistence type="predicted"/>
<dbReference type="PATRIC" id="fig|1405.8.peg.5201"/>
<dbReference type="SUPFAM" id="SSF55961">
    <property type="entry name" value="Bet v1-like"/>
    <property type="match status" value="1"/>
</dbReference>
<evidence type="ECO:0008006" key="3">
    <source>
        <dbReference type="Google" id="ProtNLM"/>
    </source>
</evidence>
<dbReference type="Proteomes" id="UP000029389">
    <property type="component" value="Unassembled WGS sequence"/>
</dbReference>
<name>A0A090YND4_9BACI</name>
<gene>
    <name evidence="1" type="ORF">DJ93_5048</name>
</gene>
<comment type="caution">
    <text evidence="1">The sequence shown here is derived from an EMBL/GenBank/DDBJ whole genome shotgun (WGS) entry which is preliminary data.</text>
</comment>
<accession>A0A090YND4</accession>
<evidence type="ECO:0000313" key="2">
    <source>
        <dbReference type="Proteomes" id="UP000029389"/>
    </source>
</evidence>